<evidence type="ECO:0000313" key="2">
    <source>
        <dbReference type="EMBL" id="KAL2053534.1"/>
    </source>
</evidence>
<keyword evidence="3" id="KW-1185">Reference proteome</keyword>
<reference evidence="2 3" key="1">
    <citation type="submission" date="2024-09" db="EMBL/GenBank/DDBJ databases">
        <title>Rethinking Asexuality: The Enigmatic Case of Functional Sexual Genes in Lepraria (Stereocaulaceae).</title>
        <authorList>
            <person name="Doellman M."/>
            <person name="Sun Y."/>
            <person name="Barcenas-Pena A."/>
            <person name="Lumbsch H.T."/>
            <person name="Grewe F."/>
        </authorList>
    </citation>
    <scope>NUCLEOTIDE SEQUENCE [LARGE SCALE GENOMIC DNA]</scope>
    <source>
        <strain evidence="2 3">Grewe 0041</strain>
    </source>
</reference>
<comment type="caution">
    <text evidence="2">The sequence shown here is derived from an EMBL/GenBank/DDBJ whole genome shotgun (WGS) entry which is preliminary data.</text>
</comment>
<organism evidence="2 3">
    <name type="scientific">Lepraria finkii</name>
    <dbReference type="NCBI Taxonomy" id="1340010"/>
    <lineage>
        <taxon>Eukaryota</taxon>
        <taxon>Fungi</taxon>
        <taxon>Dikarya</taxon>
        <taxon>Ascomycota</taxon>
        <taxon>Pezizomycotina</taxon>
        <taxon>Lecanoromycetes</taxon>
        <taxon>OSLEUM clade</taxon>
        <taxon>Lecanoromycetidae</taxon>
        <taxon>Lecanorales</taxon>
        <taxon>Lecanorineae</taxon>
        <taxon>Stereocaulaceae</taxon>
        <taxon>Lepraria</taxon>
    </lineage>
</organism>
<evidence type="ECO:0000256" key="1">
    <source>
        <dbReference type="SAM" id="SignalP"/>
    </source>
</evidence>
<feature type="signal peptide" evidence="1">
    <location>
        <begin position="1"/>
        <end position="23"/>
    </location>
</feature>
<dbReference type="InterPro" id="IPR005197">
    <property type="entry name" value="Glyco_hydro_71"/>
</dbReference>
<accession>A0ABR4B6N9</accession>
<protein>
    <submittedName>
        <fullName evidence="2">Uncharacterized protein</fullName>
    </submittedName>
</protein>
<proteinExistence type="predicted"/>
<gene>
    <name evidence="2" type="ORF">ABVK25_006186</name>
</gene>
<dbReference type="Pfam" id="PF03659">
    <property type="entry name" value="Glyco_hydro_71"/>
    <property type="match status" value="1"/>
</dbReference>
<sequence length="131" mass="14012">MALFMLNMMRSCAVACFLAATLAAAALHGSSGFLNARQSTEKMAFCHFVIGVTDDRTSSSDYDSDMQQAKAAGIDAFALNIGADAYTDTQLTSAYESAAQNNMSVYISFDFSWYTISNTSGIGAMIKNYGT</sequence>
<evidence type="ECO:0000313" key="3">
    <source>
        <dbReference type="Proteomes" id="UP001590951"/>
    </source>
</evidence>
<name>A0ABR4B6N9_9LECA</name>
<keyword evidence="1" id="KW-0732">Signal</keyword>
<feature type="chain" id="PRO_5046813362" evidence="1">
    <location>
        <begin position="24"/>
        <end position="131"/>
    </location>
</feature>
<dbReference type="EMBL" id="JBHFEH010000020">
    <property type="protein sequence ID" value="KAL2053534.1"/>
    <property type="molecule type" value="Genomic_DNA"/>
</dbReference>
<dbReference type="Proteomes" id="UP001590951">
    <property type="component" value="Unassembled WGS sequence"/>
</dbReference>